<organism evidence="8 9">
    <name type="scientific">Fretibacterium fastidiosum</name>
    <dbReference type="NCBI Taxonomy" id="651822"/>
    <lineage>
        <taxon>Bacteria</taxon>
        <taxon>Thermotogati</taxon>
        <taxon>Synergistota</taxon>
        <taxon>Synergistia</taxon>
        <taxon>Synergistales</taxon>
        <taxon>Aminobacteriaceae</taxon>
        <taxon>Fretibacterium</taxon>
    </lineage>
</organism>
<sequence>MKISLDQTACIGCGLCVQISPENFALDEGKGTAKVVKAETEDESAREAESSCPVGCIRVE</sequence>
<evidence type="ECO:0000256" key="6">
    <source>
        <dbReference type="RuleBase" id="RU368020"/>
    </source>
</evidence>
<dbReference type="Gene3D" id="3.30.70.20">
    <property type="match status" value="1"/>
</dbReference>
<dbReference type="SUPFAM" id="SSF54862">
    <property type="entry name" value="4Fe-4S ferredoxins"/>
    <property type="match status" value="1"/>
</dbReference>
<evidence type="ECO:0000256" key="5">
    <source>
        <dbReference type="ARBA" id="ARBA00023014"/>
    </source>
</evidence>
<evidence type="ECO:0000313" key="9">
    <source>
        <dbReference type="Proteomes" id="UP000008957"/>
    </source>
</evidence>
<gene>
    <name evidence="8" type="ORF">SY1_12950</name>
</gene>
<evidence type="ECO:0000313" key="8">
    <source>
        <dbReference type="EMBL" id="CBL28412.1"/>
    </source>
</evidence>
<keyword evidence="3 6" id="KW-0249">Electron transport</keyword>
<dbReference type="InterPro" id="IPR017896">
    <property type="entry name" value="4Fe4S_Fe-S-bd"/>
</dbReference>
<keyword evidence="1 6" id="KW-0813">Transport</keyword>
<feature type="domain" description="4Fe-4S ferredoxin-type" evidence="7">
    <location>
        <begin position="1"/>
        <end position="31"/>
    </location>
</feature>
<comment type="function">
    <text evidence="6">Ferredoxins are iron-sulfur proteins that transfer electrons in a wide variety of metabolic reactions.</text>
</comment>
<dbReference type="GO" id="GO:0051536">
    <property type="term" value="F:iron-sulfur cluster binding"/>
    <property type="evidence" value="ECO:0007669"/>
    <property type="project" value="UniProtKB-KW"/>
</dbReference>
<dbReference type="GO" id="GO:0009055">
    <property type="term" value="F:electron transfer activity"/>
    <property type="evidence" value="ECO:0007669"/>
    <property type="project" value="UniProtKB-UniRule"/>
</dbReference>
<dbReference type="Proteomes" id="UP000008957">
    <property type="component" value="Chromosome"/>
</dbReference>
<keyword evidence="2 6" id="KW-0479">Metal-binding</keyword>
<dbReference type="GO" id="GO:0005506">
    <property type="term" value="F:iron ion binding"/>
    <property type="evidence" value="ECO:0007669"/>
    <property type="project" value="UniProtKB-UniRule"/>
</dbReference>
<keyword evidence="4 6" id="KW-0408">Iron</keyword>
<dbReference type="EMBL" id="FP929056">
    <property type="protein sequence ID" value="CBL28412.1"/>
    <property type="molecule type" value="Genomic_DNA"/>
</dbReference>
<proteinExistence type="predicted"/>
<dbReference type="RefSeq" id="WP_015556559.1">
    <property type="nucleotide sequence ID" value="NC_021038.1"/>
</dbReference>
<keyword evidence="9" id="KW-1185">Reference proteome</keyword>
<evidence type="ECO:0000259" key="7">
    <source>
        <dbReference type="PROSITE" id="PS51379"/>
    </source>
</evidence>
<reference evidence="9" key="1">
    <citation type="submission" date="2010-03" db="EMBL/GenBank/DDBJ databases">
        <title>The genome sequence of Synergistetes sp. SGP1.</title>
        <authorList>
            <consortium name="metaHIT consortium -- http://www.metahit.eu/"/>
            <person name="Pajon A."/>
            <person name="Turner K."/>
            <person name="Parkhill J."/>
            <person name="Wade W."/>
            <person name="Vartoukian S."/>
        </authorList>
    </citation>
    <scope>NUCLEOTIDE SEQUENCE [LARGE SCALE GENOMIC DNA]</scope>
    <source>
        <strain evidence="9">SGP1</strain>
    </source>
</reference>
<dbReference type="PANTHER" id="PTHR36923">
    <property type="entry name" value="FERREDOXIN"/>
    <property type="match status" value="1"/>
</dbReference>
<dbReference type="InterPro" id="IPR051269">
    <property type="entry name" value="Fe-S_cluster_ET"/>
</dbReference>
<dbReference type="KEGG" id="sbr:SY1_12950"/>
<dbReference type="PROSITE" id="PS51379">
    <property type="entry name" value="4FE4S_FER_2"/>
    <property type="match status" value="1"/>
</dbReference>
<keyword evidence="5 6" id="KW-0411">Iron-sulfur</keyword>
<dbReference type="Pfam" id="PF13370">
    <property type="entry name" value="Fer4_13"/>
    <property type="match status" value="1"/>
</dbReference>
<evidence type="ECO:0000256" key="3">
    <source>
        <dbReference type="ARBA" id="ARBA00022982"/>
    </source>
</evidence>
<reference evidence="8 9" key="2">
    <citation type="submission" date="2010-03" db="EMBL/GenBank/DDBJ databases">
        <authorList>
            <person name="Pajon A."/>
        </authorList>
    </citation>
    <scope>NUCLEOTIDE SEQUENCE [LARGE SCALE GENOMIC DNA]</scope>
    <source>
        <strain evidence="8 9">SGP1</strain>
    </source>
</reference>
<name>A0AB94IX95_9BACT</name>
<dbReference type="PANTHER" id="PTHR36923:SF3">
    <property type="entry name" value="FERREDOXIN"/>
    <property type="match status" value="1"/>
</dbReference>
<accession>A0AB94IX95</accession>
<dbReference type="AlphaFoldDB" id="A0AB94IX95"/>
<dbReference type="PRINTS" id="PR00352">
    <property type="entry name" value="3FE4SFRDOXIN"/>
</dbReference>
<dbReference type="InterPro" id="IPR001080">
    <property type="entry name" value="3Fe4S_ferredoxin"/>
</dbReference>
<evidence type="ECO:0000256" key="2">
    <source>
        <dbReference type="ARBA" id="ARBA00022723"/>
    </source>
</evidence>
<protein>
    <recommendedName>
        <fullName evidence="6">Ferredoxin</fullName>
    </recommendedName>
</protein>
<evidence type="ECO:0000256" key="4">
    <source>
        <dbReference type="ARBA" id="ARBA00023004"/>
    </source>
</evidence>
<evidence type="ECO:0000256" key="1">
    <source>
        <dbReference type="ARBA" id="ARBA00022448"/>
    </source>
</evidence>